<dbReference type="PIRSF" id="PIRSF003085">
    <property type="entry name" value="CMAS"/>
    <property type="match status" value="1"/>
</dbReference>
<dbReference type="PANTHER" id="PTHR43667:SF1">
    <property type="entry name" value="CYCLOPROPANE-FATTY-ACYL-PHOSPHOLIPID SYNTHASE"/>
    <property type="match status" value="1"/>
</dbReference>
<dbReference type="SUPFAM" id="SSF53335">
    <property type="entry name" value="S-adenosyl-L-methionine-dependent methyltransferases"/>
    <property type="match status" value="1"/>
</dbReference>
<dbReference type="CDD" id="cd02440">
    <property type="entry name" value="AdoMet_MTases"/>
    <property type="match status" value="1"/>
</dbReference>
<feature type="active site" evidence="6">
    <location>
        <position position="398"/>
    </location>
</feature>
<accession>A0A1H3ELB8</accession>
<comment type="similarity">
    <text evidence="1">Belongs to the CFA/CMAS family.</text>
</comment>
<reference evidence="7 8" key="1">
    <citation type="submission" date="2016-10" db="EMBL/GenBank/DDBJ databases">
        <authorList>
            <person name="de Groot N.N."/>
        </authorList>
    </citation>
    <scope>NUCLEOTIDE SEQUENCE [LARGE SCALE GENOMIC DNA]</scope>
    <source>
        <strain evidence="7 8">LMG 24775</strain>
    </source>
</reference>
<evidence type="ECO:0000256" key="1">
    <source>
        <dbReference type="ARBA" id="ARBA00010815"/>
    </source>
</evidence>
<proteinExistence type="inferred from homology"/>
<evidence type="ECO:0000256" key="4">
    <source>
        <dbReference type="ARBA" id="ARBA00022691"/>
    </source>
</evidence>
<dbReference type="Proteomes" id="UP000183417">
    <property type="component" value="Unassembled WGS sequence"/>
</dbReference>
<keyword evidence="2" id="KW-0489">Methyltransferase</keyword>
<protein>
    <submittedName>
        <fullName evidence="7">Cyclopropane-fatty-acyl-phospholipid synthase</fullName>
    </submittedName>
</protein>
<dbReference type="EMBL" id="FNPE01000001">
    <property type="protein sequence ID" value="SDX79385.1"/>
    <property type="molecule type" value="Genomic_DNA"/>
</dbReference>
<dbReference type="Pfam" id="PF02353">
    <property type="entry name" value="CMAS"/>
    <property type="match status" value="1"/>
</dbReference>
<dbReference type="AlphaFoldDB" id="A0A1H3ELB8"/>
<evidence type="ECO:0000256" key="3">
    <source>
        <dbReference type="ARBA" id="ARBA00022679"/>
    </source>
</evidence>
<dbReference type="InterPro" id="IPR050723">
    <property type="entry name" value="CFA/CMAS"/>
</dbReference>
<dbReference type="GO" id="GO:0032259">
    <property type="term" value="P:methylation"/>
    <property type="evidence" value="ECO:0007669"/>
    <property type="project" value="UniProtKB-KW"/>
</dbReference>
<evidence type="ECO:0000313" key="8">
    <source>
        <dbReference type="Proteomes" id="UP000183417"/>
    </source>
</evidence>
<dbReference type="InterPro" id="IPR029063">
    <property type="entry name" value="SAM-dependent_MTases_sf"/>
</dbReference>
<dbReference type="Gene3D" id="3.40.50.150">
    <property type="entry name" value="Vaccinia Virus protein VP39"/>
    <property type="match status" value="1"/>
</dbReference>
<dbReference type="RefSeq" id="WP_074920667.1">
    <property type="nucleotide sequence ID" value="NZ_CP141274.1"/>
</dbReference>
<dbReference type="PANTHER" id="PTHR43667">
    <property type="entry name" value="CYCLOPROPANE-FATTY-ACYL-PHOSPHOLIPID SYNTHASE"/>
    <property type="match status" value="1"/>
</dbReference>
<keyword evidence="3" id="KW-0808">Transferase</keyword>
<keyword evidence="4" id="KW-0949">S-adenosyl-L-methionine</keyword>
<gene>
    <name evidence="7" type="ORF">SAMN05421547_101258</name>
</gene>
<dbReference type="GO" id="GO:0008610">
    <property type="term" value="P:lipid biosynthetic process"/>
    <property type="evidence" value="ECO:0007669"/>
    <property type="project" value="InterPro"/>
</dbReference>
<evidence type="ECO:0000256" key="5">
    <source>
        <dbReference type="ARBA" id="ARBA00023098"/>
    </source>
</evidence>
<keyword evidence="5" id="KW-0443">Lipid metabolism</keyword>
<name>A0A1H3ELB8_9BURK</name>
<organism evidence="7 8">
    <name type="scientific">Delftia lacustris</name>
    <dbReference type="NCBI Taxonomy" id="558537"/>
    <lineage>
        <taxon>Bacteria</taxon>
        <taxon>Pseudomonadati</taxon>
        <taxon>Pseudomonadota</taxon>
        <taxon>Betaproteobacteria</taxon>
        <taxon>Burkholderiales</taxon>
        <taxon>Comamonadaceae</taxon>
        <taxon>Delftia</taxon>
    </lineage>
</organism>
<dbReference type="GeneID" id="94695068"/>
<dbReference type="GO" id="GO:0008168">
    <property type="term" value="F:methyltransferase activity"/>
    <property type="evidence" value="ECO:0007669"/>
    <property type="project" value="UniProtKB-KW"/>
</dbReference>
<evidence type="ECO:0000256" key="2">
    <source>
        <dbReference type="ARBA" id="ARBA00022603"/>
    </source>
</evidence>
<dbReference type="InterPro" id="IPR003333">
    <property type="entry name" value="CMAS"/>
</dbReference>
<sequence>MPRHAQPRLRLTQCGLLSKMNAMTQVLSSIEARLASLPVPVAVILPSGQRAGPADAQVVLHFQSMAAMASLAAGQIGTLGSAIVEGLVRIDGRMRDVMAVAASLLQSDPVRGTSHWWVHAMARMRSMAAHTLARDAQQIQFHYDISDDFYGLWLDPRRVYSCAYFRDPQMTLAQAQEAKLDHICRKLDLRPGERFLDIGAGWGALLLWAAEHYGVTATGITLSHNQHRHVQQLIAERGLQGRVDMQLLDYRALAPGQPFDKIGSVGMFEHVGQAQLPEYFQTVHRLLRPGGMALIHGITAGGVDNTQLGAGMGEFIDRYIFPGGELMHVSRVLHDMGHSGLEMVDTENLRPHYARTLWNWSDALEAQLPQAQRILEQHADAEGAAKVLRAYRLYLAGCAMGFERGWVALHQMLCTHPDGRLQSGSMVGAQSDYAFNREYMYR</sequence>
<evidence type="ECO:0000256" key="6">
    <source>
        <dbReference type="PIRSR" id="PIRSR003085-1"/>
    </source>
</evidence>
<evidence type="ECO:0000313" key="7">
    <source>
        <dbReference type="EMBL" id="SDX79385.1"/>
    </source>
</evidence>